<comment type="caution">
    <text evidence="7">Lacks conserved residue(s) required for the propagation of feature annotation.</text>
</comment>
<dbReference type="Pfam" id="PF07969">
    <property type="entry name" value="Amidohydro_3"/>
    <property type="match status" value="1"/>
</dbReference>
<evidence type="ECO:0000256" key="1">
    <source>
        <dbReference type="ARBA" id="ARBA00002368"/>
    </source>
</evidence>
<dbReference type="InterPro" id="IPR004722">
    <property type="entry name" value="DHOase"/>
</dbReference>
<reference evidence="10 11" key="1">
    <citation type="submission" date="2019-03" db="EMBL/GenBank/DDBJ databases">
        <title>Genomic Encyclopedia of Archaeal and Bacterial Type Strains, Phase II (KMG-II): from individual species to whole genera.</title>
        <authorList>
            <person name="Goeker M."/>
        </authorList>
    </citation>
    <scope>NUCLEOTIDE SEQUENCE [LARGE SCALE GENOMIC DNA]</scope>
    <source>
        <strain evidence="10 11">DSM 24425</strain>
    </source>
</reference>
<organism evidence="10 11">
    <name type="scientific">Phorcysia thermohydrogeniphila</name>
    <dbReference type="NCBI Taxonomy" id="936138"/>
    <lineage>
        <taxon>Bacteria</taxon>
        <taxon>Pseudomonadati</taxon>
        <taxon>Aquificota</taxon>
        <taxon>Aquificia</taxon>
        <taxon>Desulfurobacteriales</taxon>
        <taxon>Desulfurobacteriaceae</taxon>
        <taxon>Phorcysia</taxon>
    </lineage>
</organism>
<comment type="caution">
    <text evidence="10">The sequence shown here is derived from an EMBL/GenBank/DDBJ whole genome shotgun (WGS) entry which is preliminary data.</text>
</comment>
<comment type="similarity">
    <text evidence="2 7">Belongs to the metallo-dependent hydrolases superfamily. DHOase family. Class I DHOase subfamily.</text>
</comment>
<evidence type="ECO:0000259" key="8">
    <source>
        <dbReference type="Pfam" id="PF07969"/>
    </source>
</evidence>
<dbReference type="PROSITE" id="PS00483">
    <property type="entry name" value="DIHYDROOROTASE_2"/>
    <property type="match status" value="1"/>
</dbReference>
<dbReference type="Gene3D" id="3.20.20.140">
    <property type="entry name" value="Metal-dependent hydrolases"/>
    <property type="match status" value="1"/>
</dbReference>
<keyword evidence="6 7" id="KW-0665">Pyrimidine biosynthesis</keyword>
<feature type="binding site" evidence="7">
    <location>
        <position position="154"/>
    </location>
    <ligand>
        <name>Zn(2+)</name>
        <dbReference type="ChEBI" id="CHEBI:29105"/>
        <label>2</label>
    </ligand>
</feature>
<dbReference type="Gene3D" id="2.30.40.10">
    <property type="entry name" value="Urease, subunit C, domain 1"/>
    <property type="match status" value="1"/>
</dbReference>
<evidence type="ECO:0000259" key="9">
    <source>
        <dbReference type="Pfam" id="PF12890"/>
    </source>
</evidence>
<evidence type="ECO:0000256" key="6">
    <source>
        <dbReference type="ARBA" id="ARBA00022975"/>
    </source>
</evidence>
<dbReference type="SUPFAM" id="SSF51338">
    <property type="entry name" value="Composite domain of metallo-dependent hydrolases"/>
    <property type="match status" value="1"/>
</dbReference>
<feature type="binding site" evidence="7">
    <location>
        <position position="64"/>
    </location>
    <ligand>
        <name>Zn(2+)</name>
        <dbReference type="ChEBI" id="CHEBI:29105"/>
        <label>1</label>
    </ligand>
</feature>
<dbReference type="InterPro" id="IPR002195">
    <property type="entry name" value="Dihydroorotase_CS"/>
</dbReference>
<dbReference type="CDD" id="cd01317">
    <property type="entry name" value="DHOase_IIa"/>
    <property type="match status" value="1"/>
</dbReference>
<dbReference type="InterPro" id="IPR024403">
    <property type="entry name" value="DHOase_cat"/>
</dbReference>
<keyword evidence="4 7" id="KW-0378">Hydrolase</keyword>
<evidence type="ECO:0000256" key="4">
    <source>
        <dbReference type="ARBA" id="ARBA00022801"/>
    </source>
</evidence>
<dbReference type="GO" id="GO:0004151">
    <property type="term" value="F:dihydroorotase activity"/>
    <property type="evidence" value="ECO:0007669"/>
    <property type="project" value="UniProtKB-UniRule"/>
</dbReference>
<feature type="domain" description="Dihydroorotase catalytic" evidence="9">
    <location>
        <begin position="53"/>
        <end position="238"/>
    </location>
</feature>
<feature type="binding site" evidence="7">
    <location>
        <position position="62"/>
    </location>
    <ligand>
        <name>Zn(2+)</name>
        <dbReference type="ChEBI" id="CHEBI:29105"/>
        <label>1</label>
    </ligand>
</feature>
<dbReference type="GO" id="GO:0004038">
    <property type="term" value="F:allantoinase activity"/>
    <property type="evidence" value="ECO:0007669"/>
    <property type="project" value="TreeGrafter"/>
</dbReference>
<comment type="cofactor">
    <cofactor evidence="7">
        <name>Zn(2+)</name>
        <dbReference type="ChEBI" id="CHEBI:29105"/>
    </cofactor>
    <text evidence="7">Binds 2 Zn(2+) ions per subunit.</text>
</comment>
<dbReference type="OrthoDB" id="9765462at2"/>
<evidence type="ECO:0000256" key="2">
    <source>
        <dbReference type="ARBA" id="ARBA00010286"/>
    </source>
</evidence>
<dbReference type="NCBIfam" id="TIGR00857">
    <property type="entry name" value="pyrC_multi"/>
    <property type="match status" value="1"/>
</dbReference>
<feature type="active site" evidence="7">
    <location>
        <position position="307"/>
    </location>
</feature>
<dbReference type="GO" id="GO:0005737">
    <property type="term" value="C:cytoplasm"/>
    <property type="evidence" value="ECO:0007669"/>
    <property type="project" value="TreeGrafter"/>
</dbReference>
<evidence type="ECO:0000256" key="7">
    <source>
        <dbReference type="HAMAP-Rule" id="MF_00220"/>
    </source>
</evidence>
<keyword evidence="3 7" id="KW-0479">Metal-binding</keyword>
<feature type="binding site" evidence="7">
    <location>
        <begin position="325"/>
        <end position="326"/>
    </location>
    <ligand>
        <name>substrate</name>
    </ligand>
</feature>
<keyword evidence="11" id="KW-1185">Reference proteome</keyword>
<evidence type="ECO:0000256" key="5">
    <source>
        <dbReference type="ARBA" id="ARBA00022833"/>
    </source>
</evidence>
<dbReference type="InterPro" id="IPR050138">
    <property type="entry name" value="DHOase/Allantoinase_Hydrolase"/>
</dbReference>
<dbReference type="GO" id="GO:0008270">
    <property type="term" value="F:zinc ion binding"/>
    <property type="evidence" value="ECO:0007669"/>
    <property type="project" value="UniProtKB-UniRule"/>
</dbReference>
<dbReference type="Proteomes" id="UP000295777">
    <property type="component" value="Unassembled WGS sequence"/>
</dbReference>
<dbReference type="InterPro" id="IPR011059">
    <property type="entry name" value="Metal-dep_hydrolase_composite"/>
</dbReference>
<name>A0A4V2PDH0_9BACT</name>
<keyword evidence="5 7" id="KW-0862">Zinc</keyword>
<evidence type="ECO:0000313" key="10">
    <source>
        <dbReference type="EMBL" id="TCK05196.1"/>
    </source>
</evidence>
<dbReference type="SUPFAM" id="SSF51556">
    <property type="entry name" value="Metallo-dependent hydrolases"/>
    <property type="match status" value="1"/>
</dbReference>
<dbReference type="PANTHER" id="PTHR43668">
    <property type="entry name" value="ALLANTOINASE"/>
    <property type="match status" value="1"/>
</dbReference>
<feature type="binding site" evidence="7">
    <location>
        <position position="181"/>
    </location>
    <ligand>
        <name>Zn(2+)</name>
        <dbReference type="ChEBI" id="CHEBI:29105"/>
        <label>2</label>
    </ligand>
</feature>
<feature type="binding site" evidence="7">
    <location>
        <position position="307"/>
    </location>
    <ligand>
        <name>Zn(2+)</name>
        <dbReference type="ChEBI" id="CHEBI:29105"/>
        <label>1</label>
    </ligand>
</feature>
<evidence type="ECO:0000256" key="3">
    <source>
        <dbReference type="ARBA" id="ARBA00022723"/>
    </source>
</evidence>
<dbReference type="AlphaFoldDB" id="A0A4V2PDH0"/>
<dbReference type="InterPro" id="IPR032466">
    <property type="entry name" value="Metal_Hydrolase"/>
</dbReference>
<feature type="binding site" evidence="7">
    <location>
        <begin position="64"/>
        <end position="66"/>
    </location>
    <ligand>
        <name>substrate</name>
    </ligand>
</feature>
<accession>A0A4V2PDH0</accession>
<comment type="catalytic activity">
    <reaction evidence="7">
        <text>(S)-dihydroorotate + H2O = N-carbamoyl-L-aspartate + H(+)</text>
        <dbReference type="Rhea" id="RHEA:24296"/>
        <dbReference type="ChEBI" id="CHEBI:15377"/>
        <dbReference type="ChEBI" id="CHEBI:15378"/>
        <dbReference type="ChEBI" id="CHEBI:30864"/>
        <dbReference type="ChEBI" id="CHEBI:32814"/>
        <dbReference type="EC" id="3.5.2.3"/>
    </reaction>
</comment>
<dbReference type="RefSeq" id="WP_132526168.1">
    <property type="nucleotide sequence ID" value="NZ_SMFV01000002.1"/>
</dbReference>
<feature type="binding site" evidence="7">
    <location>
        <position position="96"/>
    </location>
    <ligand>
        <name>substrate</name>
    </ligand>
</feature>
<dbReference type="InterPro" id="IPR013108">
    <property type="entry name" value="Amidohydro_3"/>
</dbReference>
<dbReference type="UniPathway" id="UPA00070">
    <property type="reaction ID" value="UER00117"/>
</dbReference>
<protein>
    <recommendedName>
        <fullName evidence="7">Dihydroorotase</fullName>
        <shortName evidence="7">DHOase</shortName>
        <ecNumber evidence="7">3.5.2.3</ecNumber>
    </recommendedName>
</protein>
<proteinExistence type="inferred from homology"/>
<comment type="function">
    <text evidence="1 7">Catalyzes the reversible cyclization of carbamoyl aspartate to dihydroorotate.</text>
</comment>
<sequence length="427" mass="46235">MTSLLIRGGKVVDPSQGIEGKFDVLIENGRVVRIEKNISPSEASSVLDVNGLVVSPGFIDLHAHLRDPGQEWKEDIESGSQAAVAGGITSVCCMANTDPVNDNPTVTKYIVDKAKRVGLCDVFPIGAITKGLKGEELAEIGLMVKAGIVAISDDGEATKDSKLLRNAMDYAKSLGIPVFTHSEDKSLSAGGHMNEGVLSNYLGVPGMPAEAEEIGVIRDILLAKLTGVHLHICHVSTKGALEIIKRAKEEGVRVTCEVTPHHFTLTEEAVKGFDTNAKMCPPLRTKRDVEACKESLRTGVADVIATDHAPHSEDEKLVEFCQAPFGIIGFQTLLPLSLNLVREGYLTLPQLIEKLSVNPAKIINKKDIGTLRPGARANVTIFDPEEEYTFTKEMIKSKSSNTPFLGWKLKGKVKFTIYNGKIVFKDL</sequence>
<gene>
    <name evidence="7" type="primary">pyrC</name>
    <name evidence="10" type="ORF">CLV27_0621</name>
</gene>
<dbReference type="GO" id="GO:0006145">
    <property type="term" value="P:purine nucleobase catabolic process"/>
    <property type="evidence" value="ECO:0007669"/>
    <property type="project" value="TreeGrafter"/>
</dbReference>
<dbReference type="Pfam" id="PF12890">
    <property type="entry name" value="DHOase"/>
    <property type="match status" value="1"/>
</dbReference>
<dbReference type="GO" id="GO:0044205">
    <property type="term" value="P:'de novo' UMP biosynthetic process"/>
    <property type="evidence" value="ECO:0007669"/>
    <property type="project" value="UniProtKB-UniRule"/>
</dbReference>
<dbReference type="PANTHER" id="PTHR43668:SF2">
    <property type="entry name" value="ALLANTOINASE"/>
    <property type="match status" value="1"/>
</dbReference>
<dbReference type="PROSITE" id="PS00482">
    <property type="entry name" value="DIHYDROOROTASE_1"/>
    <property type="match status" value="1"/>
</dbReference>
<feature type="binding site" evidence="7">
    <location>
        <position position="311"/>
    </location>
    <ligand>
        <name>substrate</name>
    </ligand>
</feature>
<feature type="binding site" evidence="7">
    <location>
        <position position="154"/>
    </location>
    <ligand>
        <name>Zn(2+)</name>
        <dbReference type="ChEBI" id="CHEBI:29105"/>
        <label>1</label>
    </ligand>
</feature>
<comment type="pathway">
    <text evidence="7">Pyrimidine metabolism; UMP biosynthesis via de novo pathway; (S)-dihydroorotate from bicarbonate: step 3/3.</text>
</comment>
<feature type="binding site" evidence="7">
    <location>
        <position position="234"/>
    </location>
    <ligand>
        <name>Zn(2+)</name>
        <dbReference type="ChEBI" id="CHEBI:29105"/>
        <label>2</label>
    </ligand>
</feature>
<dbReference type="EC" id="3.5.2.3" evidence="7"/>
<feature type="domain" description="Amidohydrolase 3" evidence="8">
    <location>
        <begin position="288"/>
        <end position="424"/>
    </location>
</feature>
<evidence type="ECO:0000313" key="11">
    <source>
        <dbReference type="Proteomes" id="UP000295777"/>
    </source>
</evidence>
<dbReference type="EMBL" id="SMFV01000002">
    <property type="protein sequence ID" value="TCK05196.1"/>
    <property type="molecule type" value="Genomic_DNA"/>
</dbReference>
<dbReference type="HAMAP" id="MF_00220_B">
    <property type="entry name" value="PyrC_classI_B"/>
    <property type="match status" value="1"/>
</dbReference>